<evidence type="ECO:0000259" key="1">
    <source>
        <dbReference type="PROSITE" id="PS51186"/>
    </source>
</evidence>
<reference evidence="3" key="1">
    <citation type="journal article" date="2019" name="Int. J. Syst. Evol. Microbiol.">
        <title>The Global Catalogue of Microorganisms (GCM) 10K type strain sequencing project: providing services to taxonomists for standard genome sequencing and annotation.</title>
        <authorList>
            <consortium name="The Broad Institute Genomics Platform"/>
            <consortium name="The Broad Institute Genome Sequencing Center for Infectious Disease"/>
            <person name="Wu L."/>
            <person name="Ma J."/>
        </authorList>
    </citation>
    <scope>NUCLEOTIDE SEQUENCE [LARGE SCALE GENOMIC DNA]</scope>
    <source>
        <strain evidence="3">JCM 17738</strain>
    </source>
</reference>
<dbReference type="Proteomes" id="UP001500390">
    <property type="component" value="Unassembled WGS sequence"/>
</dbReference>
<accession>A0ABP8K3N1</accession>
<evidence type="ECO:0000313" key="3">
    <source>
        <dbReference type="Proteomes" id="UP001500390"/>
    </source>
</evidence>
<keyword evidence="3" id="KW-1185">Reference proteome</keyword>
<dbReference type="CDD" id="cd04301">
    <property type="entry name" value="NAT_SF"/>
    <property type="match status" value="1"/>
</dbReference>
<evidence type="ECO:0000313" key="2">
    <source>
        <dbReference type="EMBL" id="GAA4399670.1"/>
    </source>
</evidence>
<dbReference type="EMBL" id="BAABFX010000036">
    <property type="protein sequence ID" value="GAA4399670.1"/>
    <property type="molecule type" value="Genomic_DNA"/>
</dbReference>
<dbReference type="Gene3D" id="3.40.630.30">
    <property type="match status" value="1"/>
</dbReference>
<protein>
    <recommendedName>
        <fullName evidence="1">N-acetyltransferase domain-containing protein</fullName>
    </recommendedName>
</protein>
<comment type="caution">
    <text evidence="2">The sequence shown here is derived from an EMBL/GenBank/DDBJ whole genome shotgun (WGS) entry which is preliminary data.</text>
</comment>
<sequence>MPTTHPSAPSVRPLRAGEVEALIEVFDGLSAQSRFLRFNAPLPRLTTLMVEQLTAQEEGRHEAFVASVDGMAVGIGRWVRYAAHPQRADVAVEVVDAYHRRGIGRALMQAVTETAALAGVEFLFFCVRRDNDPARKPLAEAGVLTNVDDPEQLWIPVSRLLAHLRTREPADGTLVRAG</sequence>
<proteinExistence type="predicted"/>
<dbReference type="Pfam" id="PF00583">
    <property type="entry name" value="Acetyltransf_1"/>
    <property type="match status" value="1"/>
</dbReference>
<dbReference type="PROSITE" id="PS51186">
    <property type="entry name" value="GNAT"/>
    <property type="match status" value="1"/>
</dbReference>
<dbReference type="SUPFAM" id="SSF55729">
    <property type="entry name" value="Acyl-CoA N-acyltransferases (Nat)"/>
    <property type="match status" value="1"/>
</dbReference>
<feature type="domain" description="N-acetyltransferase" evidence="1">
    <location>
        <begin position="9"/>
        <end position="171"/>
    </location>
</feature>
<gene>
    <name evidence="2" type="ORF">GCM10023153_26060</name>
</gene>
<dbReference type="RefSeq" id="WP_159900108.1">
    <property type="nucleotide sequence ID" value="NZ_BAABFX010000036.1"/>
</dbReference>
<organism evidence="2 3">
    <name type="scientific">Ornithinibacter aureus</name>
    <dbReference type="NCBI Taxonomy" id="622664"/>
    <lineage>
        <taxon>Bacteria</taxon>
        <taxon>Bacillati</taxon>
        <taxon>Actinomycetota</taxon>
        <taxon>Actinomycetes</taxon>
        <taxon>Micrococcales</taxon>
        <taxon>Intrasporangiaceae</taxon>
        <taxon>Ornithinibacter</taxon>
    </lineage>
</organism>
<dbReference type="InterPro" id="IPR000182">
    <property type="entry name" value="GNAT_dom"/>
</dbReference>
<dbReference type="InterPro" id="IPR016181">
    <property type="entry name" value="Acyl_CoA_acyltransferase"/>
</dbReference>
<name>A0ABP8K3N1_9MICO</name>